<dbReference type="VEuPathDB" id="AmoebaDB:ACA1_393040"/>
<reference evidence="2 3" key="1">
    <citation type="journal article" date="2013" name="Genome Biol.">
        <title>Genome of Acanthamoeba castellanii highlights extensive lateral gene transfer and early evolution of tyrosine kinase signaling.</title>
        <authorList>
            <person name="Clarke M."/>
            <person name="Lohan A.J."/>
            <person name="Liu B."/>
            <person name="Lagkouvardos I."/>
            <person name="Roy S."/>
            <person name="Zafar N."/>
            <person name="Bertelli C."/>
            <person name="Schilde C."/>
            <person name="Kianianmomeni A."/>
            <person name="Burglin T.R."/>
            <person name="Frech C."/>
            <person name="Turcotte B."/>
            <person name="Kopec K.O."/>
            <person name="Synnott J.M."/>
            <person name="Choo C."/>
            <person name="Paponov I."/>
            <person name="Finkler A."/>
            <person name="Soon Heng Tan C."/>
            <person name="Hutchins A.P."/>
            <person name="Weinmeier T."/>
            <person name="Rattei T."/>
            <person name="Chu J.S."/>
            <person name="Gimenez G."/>
            <person name="Irimia M."/>
            <person name="Rigden D.J."/>
            <person name="Fitzpatrick D.A."/>
            <person name="Lorenzo-Morales J."/>
            <person name="Bateman A."/>
            <person name="Chiu C.H."/>
            <person name="Tang P."/>
            <person name="Hegemann P."/>
            <person name="Fromm H."/>
            <person name="Raoult D."/>
            <person name="Greub G."/>
            <person name="Miranda-Saavedra D."/>
            <person name="Chen N."/>
            <person name="Nash P."/>
            <person name="Ginger M.L."/>
            <person name="Horn M."/>
            <person name="Schaap P."/>
            <person name="Caler L."/>
            <person name="Loftus B."/>
        </authorList>
    </citation>
    <scope>NUCLEOTIDE SEQUENCE [LARGE SCALE GENOMIC DNA]</scope>
    <source>
        <strain evidence="2 3">Neff</strain>
    </source>
</reference>
<feature type="chain" id="PRO_5003990295" evidence="1">
    <location>
        <begin position="22"/>
        <end position="105"/>
    </location>
</feature>
<feature type="signal peptide" evidence="1">
    <location>
        <begin position="1"/>
        <end position="21"/>
    </location>
</feature>
<dbReference type="KEGG" id="acan:ACA1_393040"/>
<evidence type="ECO:0000256" key="1">
    <source>
        <dbReference type="SAM" id="SignalP"/>
    </source>
</evidence>
<protein>
    <submittedName>
        <fullName evidence="2">Uncharacterized protein</fullName>
    </submittedName>
</protein>
<dbReference type="GeneID" id="14919442"/>
<dbReference type="AlphaFoldDB" id="L8H1M6"/>
<keyword evidence="3" id="KW-1185">Reference proteome</keyword>
<evidence type="ECO:0000313" key="2">
    <source>
        <dbReference type="EMBL" id="ELR18658.1"/>
    </source>
</evidence>
<evidence type="ECO:0000313" key="3">
    <source>
        <dbReference type="Proteomes" id="UP000011083"/>
    </source>
</evidence>
<proteinExistence type="predicted"/>
<organism evidence="2 3">
    <name type="scientific">Acanthamoeba castellanii (strain ATCC 30010 / Neff)</name>
    <dbReference type="NCBI Taxonomy" id="1257118"/>
    <lineage>
        <taxon>Eukaryota</taxon>
        <taxon>Amoebozoa</taxon>
        <taxon>Discosea</taxon>
        <taxon>Longamoebia</taxon>
        <taxon>Centramoebida</taxon>
        <taxon>Acanthamoebidae</taxon>
        <taxon>Acanthamoeba</taxon>
    </lineage>
</organism>
<dbReference type="EMBL" id="KB007948">
    <property type="protein sequence ID" value="ELR18658.1"/>
    <property type="molecule type" value="Genomic_DNA"/>
</dbReference>
<sequence length="105" mass="11537">MSLKFAAIALLACLFVAAAFAQGQQRRPGGGGGSVGDEAYGDLSEFQTFKKEDFKGIEEAVDSFLHFGEESREVDRKGGYHHDKDNGLKTLELDFSFNLFALIKK</sequence>
<keyword evidence="1" id="KW-0732">Signal</keyword>
<name>L8H1M6_ACACF</name>
<dbReference type="Proteomes" id="UP000011083">
    <property type="component" value="Unassembled WGS sequence"/>
</dbReference>
<dbReference type="RefSeq" id="XP_004340701.1">
    <property type="nucleotide sequence ID" value="XM_004340653.1"/>
</dbReference>
<accession>L8H1M6</accession>
<gene>
    <name evidence="2" type="ORF">ACA1_393040</name>
</gene>